<reference evidence="1 2" key="1">
    <citation type="submission" date="2017-05" db="EMBL/GenBank/DDBJ databases">
        <title>Complete and WGS of Bordetella genogroups.</title>
        <authorList>
            <person name="Spilker T."/>
            <person name="Lipuma J."/>
        </authorList>
    </citation>
    <scope>NUCLEOTIDE SEQUENCE [LARGE SCALE GENOMIC DNA]</scope>
    <source>
        <strain evidence="1 2">AU9795</strain>
    </source>
</reference>
<dbReference type="EMBL" id="NEVR01000002">
    <property type="protein sequence ID" value="OZI65630.1"/>
    <property type="molecule type" value="Genomic_DNA"/>
</dbReference>
<name>A0ABX4F0V5_9BORD</name>
<dbReference type="RefSeq" id="WP_094831575.1">
    <property type="nucleotide sequence ID" value="NZ_NEVR01000002.1"/>
</dbReference>
<proteinExistence type="predicted"/>
<dbReference type="Proteomes" id="UP000216354">
    <property type="component" value="Unassembled WGS sequence"/>
</dbReference>
<evidence type="ECO:0000313" key="1">
    <source>
        <dbReference type="EMBL" id="OZI65630.1"/>
    </source>
</evidence>
<organism evidence="1 2">
    <name type="scientific">Bordetella genomosp. 1</name>
    <dbReference type="NCBI Taxonomy" id="1395607"/>
    <lineage>
        <taxon>Bacteria</taxon>
        <taxon>Pseudomonadati</taxon>
        <taxon>Pseudomonadota</taxon>
        <taxon>Betaproteobacteria</taxon>
        <taxon>Burkholderiales</taxon>
        <taxon>Alcaligenaceae</taxon>
        <taxon>Bordetella</taxon>
    </lineage>
</organism>
<evidence type="ECO:0000313" key="2">
    <source>
        <dbReference type="Proteomes" id="UP000216354"/>
    </source>
</evidence>
<protein>
    <submittedName>
        <fullName evidence="1">Uncharacterized protein</fullName>
    </submittedName>
</protein>
<keyword evidence="2" id="KW-1185">Reference proteome</keyword>
<accession>A0ABX4F0V5</accession>
<gene>
    <name evidence="1" type="ORF">CAL27_11435</name>
</gene>
<sequence length="565" mass="63843">MLQHLDKPYFTDPLTDNFVLDPLGTNEVVESLYRSVFPGINNVVAFIRVYSSICWMVRKIDETARSKRAPDIETLSSHGLEKIQLLLGWYNVRQNIRGLAGGGRLYPEGRTKVKLSMKVIVGVQDQRAMDRDPDYEPKSGANFLQAVQYGPSIINGIPCLKVTSIPGAYLLTDAGEKLADAYEKAIAKHPRRNWLADIGKLHVSDEEVAEMGGMLDLLNPSQGEIDAFIEQYYPEFPDGLALGPNWEYRQQGLTLALRAIYAEQKTDIYKDGVPENVIRFAMARGCTHDGSYELSLDNCAQAQSWWASLQLRQYVRIAQGVLLRLCESWVHRAVVTNKPREILDCSQGLGEKLVTLLPENTRQNVASLINMIEDWRGDAPTLYAAAPRLKYQQRLESLLDYLLSVRDFGHNSNEEDDALRSAYIALLYCASETKNFRTDQYFDQELENEQLTLRKLTDVMLEHMDDSPSAFMAHIIQHYVLLQHFGIVQERAARDGRSRYVLLKGDTGLERTGNGERFVRIDLMVDRLRNALLLGAQCDLLVHNEEAGTFALTPEGLRRVQTAAA</sequence>
<comment type="caution">
    <text evidence="1">The sequence shown here is derived from an EMBL/GenBank/DDBJ whole genome shotgun (WGS) entry which is preliminary data.</text>
</comment>